<sequence>MIPRITYFLMGLFLFFSCSEKDEEPTAVNFTVFFESVCSETFSRLCVSQDEFIRLREIFEDNQNEDDLDCLPITVTDLDGTIHEGFLRGLSSTGADIPCFQELDILYLKFNLTI</sequence>
<accession>A0A2Z4LSK5</accession>
<organism evidence="1 2">
    <name type="scientific">Flagellimonas maritima</name>
    <dbReference type="NCBI Taxonomy" id="1383885"/>
    <lineage>
        <taxon>Bacteria</taxon>
        <taxon>Pseudomonadati</taxon>
        <taxon>Bacteroidota</taxon>
        <taxon>Flavobacteriia</taxon>
        <taxon>Flavobacteriales</taxon>
        <taxon>Flavobacteriaceae</taxon>
        <taxon>Flagellimonas</taxon>
    </lineage>
</organism>
<reference evidence="1 2" key="1">
    <citation type="submission" date="2018-06" db="EMBL/GenBank/DDBJ databases">
        <title>Spongiibacterium sp. HME9304 Genome sequencing and assembly.</title>
        <authorList>
            <person name="Kang H."/>
            <person name="Kim H."/>
            <person name="Joh K."/>
        </authorList>
    </citation>
    <scope>NUCLEOTIDE SEQUENCE [LARGE SCALE GENOMIC DNA]</scope>
    <source>
        <strain evidence="1 2">HME9304</strain>
    </source>
</reference>
<name>A0A2Z4LSK5_9FLAO</name>
<dbReference type="AlphaFoldDB" id="A0A2Z4LSK5"/>
<dbReference type="PROSITE" id="PS51257">
    <property type="entry name" value="PROKAR_LIPOPROTEIN"/>
    <property type="match status" value="1"/>
</dbReference>
<keyword evidence="2" id="KW-1185">Reference proteome</keyword>
<dbReference type="RefSeq" id="WP_123877420.1">
    <property type="nucleotide sequence ID" value="NZ_CP030104.1"/>
</dbReference>
<evidence type="ECO:0000313" key="1">
    <source>
        <dbReference type="EMBL" id="AWX44813.1"/>
    </source>
</evidence>
<protein>
    <recommendedName>
        <fullName evidence="3">Lipoprotein</fullName>
    </recommendedName>
</protein>
<evidence type="ECO:0000313" key="2">
    <source>
        <dbReference type="Proteomes" id="UP000248536"/>
    </source>
</evidence>
<proteinExistence type="predicted"/>
<dbReference type="KEGG" id="spon:HME9304_01818"/>
<dbReference type="OrthoDB" id="9882365at2"/>
<gene>
    <name evidence="1" type="ORF">HME9304_01818</name>
</gene>
<dbReference type="EMBL" id="CP030104">
    <property type="protein sequence ID" value="AWX44813.1"/>
    <property type="molecule type" value="Genomic_DNA"/>
</dbReference>
<dbReference type="Proteomes" id="UP000248536">
    <property type="component" value="Chromosome"/>
</dbReference>
<evidence type="ECO:0008006" key="3">
    <source>
        <dbReference type="Google" id="ProtNLM"/>
    </source>
</evidence>